<feature type="domain" description="Carrier" evidence="5">
    <location>
        <begin position="1304"/>
        <end position="1384"/>
    </location>
</feature>
<evidence type="ECO:0000259" key="6">
    <source>
        <dbReference type="PROSITE" id="PS52004"/>
    </source>
</evidence>
<gene>
    <name evidence="7" type="ORF">BJP36_13160</name>
</gene>
<reference evidence="7" key="1">
    <citation type="journal article" date="2017" name="Proc. Natl. Acad. Sci. U.S.A.">
        <title>Comparative genomics uncovers the prolific and distinctive metabolic potential of the cyanobacterial genus Moorea.</title>
        <authorList>
            <person name="Leao T."/>
            <person name="Castelao G."/>
            <person name="Korobeynikov A."/>
            <person name="Monroe E.A."/>
            <person name="Podell S."/>
            <person name="Glukhov E."/>
            <person name="Allen E.E."/>
            <person name="Gerwick W.H."/>
            <person name="Gerwick L."/>
        </authorList>
    </citation>
    <scope>NUCLEOTIDE SEQUENCE</scope>
    <source>
        <strain evidence="7">JHB</strain>
    </source>
</reference>
<dbReference type="SUPFAM" id="SSF47336">
    <property type="entry name" value="ACP-like"/>
    <property type="match status" value="1"/>
</dbReference>
<dbReference type="Pfam" id="PF00550">
    <property type="entry name" value="PP-binding"/>
    <property type="match status" value="1"/>
</dbReference>
<reference evidence="7" key="2">
    <citation type="submission" date="2022-10" db="EMBL/GenBank/DDBJ databases">
        <authorList>
            <person name="Ngo T.-E."/>
        </authorList>
    </citation>
    <scope>NUCLEOTIDE SEQUENCE</scope>
    <source>
        <strain evidence="7">JHB</strain>
    </source>
</reference>
<proteinExistence type="predicted"/>
<evidence type="ECO:0000256" key="3">
    <source>
        <dbReference type="ARBA" id="ARBA00022679"/>
    </source>
</evidence>
<dbReference type="InterPro" id="IPR020841">
    <property type="entry name" value="PKS_Beta-ketoAc_synthase_dom"/>
</dbReference>
<dbReference type="InterPro" id="IPR014031">
    <property type="entry name" value="Ketoacyl_synth_C"/>
</dbReference>
<dbReference type="Proteomes" id="UP000176944">
    <property type="component" value="Chromosome"/>
</dbReference>
<dbReference type="SUPFAM" id="SSF53901">
    <property type="entry name" value="Thiolase-like"/>
    <property type="match status" value="1"/>
</dbReference>
<dbReference type="InterPro" id="IPR052568">
    <property type="entry name" value="PKS-FAS_Synthase"/>
</dbReference>
<dbReference type="PROSITE" id="PS52004">
    <property type="entry name" value="KS3_2"/>
    <property type="match status" value="1"/>
</dbReference>
<evidence type="ECO:0000256" key="4">
    <source>
        <dbReference type="SAM" id="MobiDB-lite"/>
    </source>
</evidence>
<evidence type="ECO:0000256" key="2">
    <source>
        <dbReference type="ARBA" id="ARBA00022553"/>
    </source>
</evidence>
<feature type="region of interest" description="Disordered" evidence="4">
    <location>
        <begin position="1204"/>
        <end position="1223"/>
    </location>
</feature>
<feature type="region of interest" description="Disordered" evidence="4">
    <location>
        <begin position="1"/>
        <end position="23"/>
    </location>
</feature>
<evidence type="ECO:0000256" key="1">
    <source>
        <dbReference type="ARBA" id="ARBA00022450"/>
    </source>
</evidence>
<dbReference type="InterPro" id="IPR009081">
    <property type="entry name" value="PP-bd_ACP"/>
</dbReference>
<dbReference type="SUPFAM" id="SSF52151">
    <property type="entry name" value="FabD/lysophospholipase-like"/>
    <property type="match status" value="1"/>
</dbReference>
<dbReference type="InterPro" id="IPR016036">
    <property type="entry name" value="Malonyl_transacylase_ACP-bd"/>
</dbReference>
<dbReference type="Gene3D" id="3.40.47.10">
    <property type="match status" value="1"/>
</dbReference>
<feature type="domain" description="Ketosynthase family 3 (KS3)" evidence="6">
    <location>
        <begin position="28"/>
        <end position="484"/>
    </location>
</feature>
<dbReference type="Gene3D" id="3.30.70.250">
    <property type="entry name" value="Malonyl-CoA ACP transacylase, ACP-binding"/>
    <property type="match status" value="1"/>
</dbReference>
<accession>A0A1D9GAL9</accession>
<dbReference type="InterPro" id="IPR014030">
    <property type="entry name" value="Ketoacyl_synth_N"/>
</dbReference>
<dbReference type="PANTHER" id="PTHR43074">
    <property type="entry name" value="OMEGA-3 POLYUNSATURATED FATTY ACID SYNTHASE PFAB-RELATED"/>
    <property type="match status" value="1"/>
</dbReference>
<dbReference type="GO" id="GO:0006633">
    <property type="term" value="P:fatty acid biosynthetic process"/>
    <property type="evidence" value="ECO:0007669"/>
    <property type="project" value="InterPro"/>
</dbReference>
<dbReference type="InterPro" id="IPR004432">
    <property type="entry name" value="Omega_3_polyunsat_FA_synth"/>
</dbReference>
<dbReference type="CDD" id="cd00833">
    <property type="entry name" value="PKS"/>
    <property type="match status" value="1"/>
</dbReference>
<dbReference type="InterPro" id="IPR001227">
    <property type="entry name" value="Ac_transferase_dom_sf"/>
</dbReference>
<feature type="region of interest" description="Disordered" evidence="4">
    <location>
        <begin position="1272"/>
        <end position="1306"/>
    </location>
</feature>
<sequence>MDKNISPDLETSENATKSQDKWHSQLQQNPIAIVGMAALFPKARNLQEYWENILGKVDCITDVPTSHWNVEDYYDPDPKTPDKTYAKRGGFLPDVKFDPLEFGLPPDTLEAIDSAQLLGLMMAKTALADAGYDKSREFNRETTGVILGGSGLWKSITPLTTRLQYPVWEKVLKSSGFSDQDTQKIIEKIKLAYVSWEENSFPGMLTNVVAGRITNRLNLGGTNCTVDAACASSLSALKMAISELLERRCDMMLTGGFDTDNSILNYMCFTKTPAFSKKDYLNPFDASSDGMMVGEGLGMLVIKRLEDAERDGDRIYAVIKGIGTSSDGRYKSIYAPRPEGQVKALRRAYQDAGFSPSTVSLMEAHGTGTPAGDFCEFTALNNVFSENNAKKQHIALGSVKSQIGHTKAAAGSASLIKTVLALHQKILPPTINITQPNPKFKIDDSPFYLNTDVQPWLRKGDTPRRAGVSSFGFGGTNYHIVLEEYTKAQPGPFRIHKTPESILLSANTPEELLSRCEGVIAQLESETALEHYQELINSCKSLVVPVDAARVGFVAKSLTEACDLLKLTIKMLQKQGQAESWEHPRGIYYRQTGIASEGKVVALFPGQGSQYLEMGKKLALNFPPVQDAYNALDDLFINDGLKPLSQVVFPYPGFENNQKATQTELLQRTEHAQPAIGAFSVGLYKILEQAGLKPDFVAGHSFGELTALWAGGVLSDADYFYLVKARGKAMGTPQNVNDCDSGTMLAVNGDIGKVERIISGMSYLKIANYNSPNQVVLSGSKPEIATLQQILTKQGYSVNPLPVSAAFHTPFVSYASQPFAEALRSVTFNSPKLSVYANTTTEPYPHDPEAIQEILETQMLKSVRFEQEIENIYANGGYYFIEIGPRRILTNLVKNTLGDRPHIAIPLNPSREKDSDLQLRQAVMQLRVAGLPLQNLDPYQHEPILTKTKGTKRMQVPLSGSNYISEKTKAAFEQALQDGYQVKSQVKSIVTEPDSKLLSNLLSEQTDVETHGNGHTHTQVNGTRELITSTNATEDQTTPVAQSLPSEMITVSEDVTPSPSAPSLLQDTPEHTADLAQVLSLAEPTDTPDFTPDFTQNFNPVVSIIESEDMLHTTSQTNANVQPVVGNSLEALLNQFSHHQSEILRVHEQYLNSQAQCAQIFLQLIQQQSGNLILSKTKQSVQLKPVKAQVQQQQLASITSTNTQQLQQQLSEPTPAPAPTATTAPVVAKIQTSSVTEPTKPVTPVSIPQPQPVVAEVPQQPKVRQISEYIQARTPETAPSPAAPVTPTTTETVSSPEATEATSVSESALAESLLNVVSDKTGYPPEMLELDMDLEADLGIDSIKRVEIMGSVQDIYPELPKVSPEALAEKRTLGEIVEYLENQMSMAKKKIA</sequence>
<dbReference type="NCBIfam" id="TIGR02813">
    <property type="entry name" value="omega_3_PfaA"/>
    <property type="match status" value="1"/>
</dbReference>
<keyword evidence="2" id="KW-0597">Phosphoprotein</keyword>
<dbReference type="Pfam" id="PF16197">
    <property type="entry name" value="KAsynt_C_assoc"/>
    <property type="match status" value="1"/>
</dbReference>
<organism evidence="7">
    <name type="scientific">Moorena producens (strain JHB)</name>
    <dbReference type="NCBI Taxonomy" id="1454205"/>
    <lineage>
        <taxon>Bacteria</taxon>
        <taxon>Bacillati</taxon>
        <taxon>Cyanobacteriota</taxon>
        <taxon>Cyanophyceae</taxon>
        <taxon>Coleofasciculales</taxon>
        <taxon>Coleofasciculaceae</taxon>
        <taxon>Moorena</taxon>
    </lineage>
</organism>
<dbReference type="Pfam" id="PF00109">
    <property type="entry name" value="ketoacyl-synt"/>
    <property type="match status" value="1"/>
</dbReference>
<keyword evidence="1" id="KW-0596">Phosphopantetheine</keyword>
<feature type="compositionally biased region" description="Low complexity" evidence="4">
    <location>
        <begin position="1274"/>
        <end position="1306"/>
    </location>
</feature>
<name>A0A1D9GAL9_MOOP1</name>
<evidence type="ECO:0000259" key="5">
    <source>
        <dbReference type="PROSITE" id="PS50075"/>
    </source>
</evidence>
<dbReference type="GO" id="GO:0004315">
    <property type="term" value="F:3-oxoacyl-[acyl-carrier-protein] synthase activity"/>
    <property type="evidence" value="ECO:0007669"/>
    <property type="project" value="InterPro"/>
</dbReference>
<dbReference type="SMART" id="SM00825">
    <property type="entry name" value="PKS_KS"/>
    <property type="match status" value="1"/>
</dbReference>
<dbReference type="InterPro" id="IPR018201">
    <property type="entry name" value="Ketoacyl_synth_AS"/>
</dbReference>
<dbReference type="SUPFAM" id="SSF55048">
    <property type="entry name" value="Probable ACP-binding domain of malonyl-CoA ACP transacylase"/>
    <property type="match status" value="1"/>
</dbReference>
<dbReference type="InterPro" id="IPR032821">
    <property type="entry name" value="PKS_assoc"/>
</dbReference>
<dbReference type="PROSITE" id="PS00606">
    <property type="entry name" value="KS3_1"/>
    <property type="match status" value="1"/>
</dbReference>
<dbReference type="Pfam" id="PF02801">
    <property type="entry name" value="Ketoacyl-synt_C"/>
    <property type="match status" value="1"/>
</dbReference>
<protein>
    <submittedName>
        <fullName evidence="7">Type I polyketide synthase</fullName>
    </submittedName>
</protein>
<dbReference type="Gene3D" id="3.40.366.10">
    <property type="entry name" value="Malonyl-Coenzyme A Acyl Carrier Protein, domain 2"/>
    <property type="match status" value="1"/>
</dbReference>
<dbReference type="InterPro" id="IPR016039">
    <property type="entry name" value="Thiolase-like"/>
</dbReference>
<dbReference type="SMART" id="SM00827">
    <property type="entry name" value="PKS_AT"/>
    <property type="match status" value="1"/>
</dbReference>
<dbReference type="InterPro" id="IPR036736">
    <property type="entry name" value="ACP-like_sf"/>
</dbReference>
<dbReference type="PANTHER" id="PTHR43074:SF1">
    <property type="entry name" value="BETA-KETOACYL SYNTHASE FAMILY PROTEIN-RELATED"/>
    <property type="match status" value="1"/>
</dbReference>
<dbReference type="InterPro" id="IPR016035">
    <property type="entry name" value="Acyl_Trfase/lysoPLipase"/>
</dbReference>
<keyword evidence="3" id="KW-0808">Transferase</keyword>
<dbReference type="Pfam" id="PF00698">
    <property type="entry name" value="Acyl_transf_1"/>
    <property type="match status" value="1"/>
</dbReference>
<dbReference type="EMBL" id="CP017708">
    <property type="protein sequence ID" value="AOY84653.2"/>
    <property type="molecule type" value="Genomic_DNA"/>
</dbReference>
<dbReference type="PROSITE" id="PS50075">
    <property type="entry name" value="CARRIER"/>
    <property type="match status" value="1"/>
</dbReference>
<dbReference type="InterPro" id="IPR014043">
    <property type="entry name" value="Acyl_transferase_dom"/>
</dbReference>
<dbReference type="Gene3D" id="1.10.1200.10">
    <property type="entry name" value="ACP-like"/>
    <property type="match status" value="1"/>
</dbReference>
<evidence type="ECO:0000313" key="7">
    <source>
        <dbReference type="EMBL" id="AOY84653.2"/>
    </source>
</evidence>
<feature type="region of interest" description="Disordered" evidence="4">
    <location>
        <begin position="1234"/>
        <end position="1260"/>
    </location>
</feature>